<evidence type="ECO:0000259" key="2">
    <source>
        <dbReference type="PROSITE" id="PS50142"/>
    </source>
</evidence>
<dbReference type="CDD" id="cd00593">
    <property type="entry name" value="RIBOc"/>
    <property type="match status" value="1"/>
</dbReference>
<feature type="domain" description="RNase III" evidence="2">
    <location>
        <begin position="21"/>
        <end position="122"/>
    </location>
</feature>
<gene>
    <name evidence="3" type="ORF">QCA50_001952</name>
</gene>
<dbReference type="EMBL" id="JASBNA010000002">
    <property type="protein sequence ID" value="KAK7694764.1"/>
    <property type="molecule type" value="Genomic_DNA"/>
</dbReference>
<organism evidence="3 4">
    <name type="scientific">Cerrena zonata</name>
    <dbReference type="NCBI Taxonomy" id="2478898"/>
    <lineage>
        <taxon>Eukaryota</taxon>
        <taxon>Fungi</taxon>
        <taxon>Dikarya</taxon>
        <taxon>Basidiomycota</taxon>
        <taxon>Agaricomycotina</taxon>
        <taxon>Agaricomycetes</taxon>
        <taxon>Polyporales</taxon>
        <taxon>Cerrenaceae</taxon>
        <taxon>Cerrena</taxon>
    </lineage>
</organism>
<evidence type="ECO:0000313" key="3">
    <source>
        <dbReference type="EMBL" id="KAK7694764.1"/>
    </source>
</evidence>
<dbReference type="PROSITE" id="PS00517">
    <property type="entry name" value="RNASE_3_1"/>
    <property type="match status" value="1"/>
</dbReference>
<dbReference type="InterPro" id="IPR000999">
    <property type="entry name" value="RNase_III_dom"/>
</dbReference>
<name>A0AAW0GYA1_9APHY</name>
<dbReference type="Pfam" id="PF00636">
    <property type="entry name" value="Ribonuclease_3"/>
    <property type="match status" value="1"/>
</dbReference>
<proteinExistence type="predicted"/>
<dbReference type="InterPro" id="IPR036389">
    <property type="entry name" value="RNase_III_sf"/>
</dbReference>
<dbReference type="Proteomes" id="UP001385951">
    <property type="component" value="Unassembled WGS sequence"/>
</dbReference>
<evidence type="ECO:0000256" key="1">
    <source>
        <dbReference type="SAM" id="MobiDB-lite"/>
    </source>
</evidence>
<dbReference type="GO" id="GO:0006396">
    <property type="term" value="P:RNA processing"/>
    <property type="evidence" value="ECO:0007669"/>
    <property type="project" value="InterPro"/>
</dbReference>
<comment type="caution">
    <text evidence="3">The sequence shown here is derived from an EMBL/GenBank/DDBJ whole genome shotgun (WGS) entry which is preliminary data.</text>
</comment>
<evidence type="ECO:0000313" key="4">
    <source>
        <dbReference type="Proteomes" id="UP001385951"/>
    </source>
</evidence>
<dbReference type="SMART" id="SM00535">
    <property type="entry name" value="RIBOc"/>
    <property type="match status" value="1"/>
</dbReference>
<dbReference type="AlphaFoldDB" id="A0AAW0GYA1"/>
<dbReference type="GO" id="GO:0004525">
    <property type="term" value="F:ribonuclease III activity"/>
    <property type="evidence" value="ECO:0007669"/>
    <property type="project" value="InterPro"/>
</dbReference>
<sequence length="419" mass="46470">MGFLRVLNLDGQTPDAASANDRLEFLGDSIIHASLGRLIHTYAPRGTPDLYSKCCGALWSNMTFCKIAEASDIYSSLPADVSYELKKHTFGTYGPLKKDRFEVKRTADLFEAIIGAYYQEKGFEHLDSWVEYTFSPLLYVAVEAYHDLVRARRLHSSLPYRPSNEVTKRKSVYAPSIRARSPTPMRKTAHPTLDTANVARWLHEVEISKSVKAKQISRKPPQIVRPLQPRRAKLAARAAIKEELKNPTTPNRPRNMPTKSPKKSSKPPALISMMATPLSSRLPTPPTSPSDPDCDKTLVDGGLFPSTSGKLIIDLTFDEDKPVVYRLHARKMRSAAPSPEPVAQTEYDVMRSNKCGHGLLAATSLVSMLSDMEISDDEPDSEQEVETTLLPTTGKAVTSRDLFPPVAFTLLSRCPSPCS</sequence>
<dbReference type="PROSITE" id="PS50142">
    <property type="entry name" value="RNASE_3_2"/>
    <property type="match status" value="1"/>
</dbReference>
<dbReference type="SUPFAM" id="SSF69065">
    <property type="entry name" value="RNase III domain-like"/>
    <property type="match status" value="1"/>
</dbReference>
<protein>
    <recommendedName>
        <fullName evidence="2">RNase III domain-containing protein</fullName>
    </recommendedName>
</protein>
<reference evidence="3 4" key="1">
    <citation type="submission" date="2022-09" db="EMBL/GenBank/DDBJ databases">
        <authorList>
            <person name="Palmer J.M."/>
        </authorList>
    </citation>
    <scope>NUCLEOTIDE SEQUENCE [LARGE SCALE GENOMIC DNA]</scope>
    <source>
        <strain evidence="3 4">DSM 7382</strain>
    </source>
</reference>
<feature type="region of interest" description="Disordered" evidence="1">
    <location>
        <begin position="240"/>
        <end position="269"/>
    </location>
</feature>
<dbReference type="Gene3D" id="1.10.1520.10">
    <property type="entry name" value="Ribonuclease III domain"/>
    <property type="match status" value="1"/>
</dbReference>
<accession>A0AAW0GYA1</accession>
<keyword evidence="4" id="KW-1185">Reference proteome</keyword>
<feature type="compositionally biased region" description="Low complexity" evidence="1">
    <location>
        <begin position="246"/>
        <end position="259"/>
    </location>
</feature>